<gene>
    <name evidence="1" type="ORF">VZ94_10500</name>
</gene>
<evidence type="ECO:0000313" key="1">
    <source>
        <dbReference type="EMBL" id="KJV06555.1"/>
    </source>
</evidence>
<reference evidence="2" key="1">
    <citation type="submission" date="2015-03" db="EMBL/GenBank/DDBJ databases">
        <title>Draft genome sequence of a novel methanotroph (Sn10-6) isolated from flooded ricefield rhizosphere in India.</title>
        <authorList>
            <person name="Pandit P.S."/>
            <person name="Pore S.D."/>
            <person name="Arora P."/>
            <person name="Kapse N.G."/>
            <person name="Dhakephalkar P.K."/>
            <person name="Rahalkar M.C."/>
        </authorList>
    </citation>
    <scope>NUCLEOTIDE SEQUENCE [LARGE SCALE GENOMIC DNA]</scope>
    <source>
        <strain evidence="2">Sn10-6</strain>
    </source>
</reference>
<protein>
    <submittedName>
        <fullName evidence="1">Uncharacterized protein</fullName>
    </submittedName>
</protein>
<sequence length="67" mass="7657">MNTLQPSQNSIVNEIHDTRQRLAELYHNDLLTYSQAAQEHCLALGFNLVDSPRLRHSTEIIKKAIKA</sequence>
<accession>A0A0F3IIF9</accession>
<comment type="caution">
    <text evidence="1">The sequence shown here is derived from an EMBL/GenBank/DDBJ whole genome shotgun (WGS) entry which is preliminary data.</text>
</comment>
<evidence type="ECO:0000313" key="2">
    <source>
        <dbReference type="Proteomes" id="UP000033684"/>
    </source>
</evidence>
<organism evidence="1 2">
    <name type="scientific">Methylocucumis oryzae</name>
    <dbReference type="NCBI Taxonomy" id="1632867"/>
    <lineage>
        <taxon>Bacteria</taxon>
        <taxon>Pseudomonadati</taxon>
        <taxon>Pseudomonadota</taxon>
        <taxon>Gammaproteobacteria</taxon>
        <taxon>Methylococcales</taxon>
        <taxon>Methylococcaceae</taxon>
        <taxon>Methylocucumis</taxon>
    </lineage>
</organism>
<dbReference type="EMBL" id="LAJX01000102">
    <property type="protein sequence ID" value="KJV06555.1"/>
    <property type="molecule type" value="Genomic_DNA"/>
</dbReference>
<reference evidence="1 2" key="2">
    <citation type="journal article" date="2016" name="Microb. Ecol.">
        <title>Genome Characteristics of a Novel Type I Methanotroph (Sn10-6) Isolated from a Flooded Indian Rice Field.</title>
        <authorList>
            <person name="Rahalkar M.C."/>
            <person name="Pandit P.S."/>
            <person name="Dhakephalkar P.K."/>
            <person name="Pore S."/>
            <person name="Arora P."/>
            <person name="Kapse N."/>
        </authorList>
    </citation>
    <scope>NUCLEOTIDE SEQUENCE [LARGE SCALE GENOMIC DNA]</scope>
    <source>
        <strain evidence="1 2">Sn10-6</strain>
    </source>
</reference>
<dbReference type="AlphaFoldDB" id="A0A0F3IIF9"/>
<dbReference type="Proteomes" id="UP000033684">
    <property type="component" value="Unassembled WGS sequence"/>
</dbReference>
<dbReference type="RefSeq" id="WP_045779200.1">
    <property type="nucleotide sequence ID" value="NZ_LAJX01000102.1"/>
</dbReference>
<keyword evidence="2" id="KW-1185">Reference proteome</keyword>
<name>A0A0F3IIF9_9GAMM</name>
<dbReference type="OrthoDB" id="7068401at2"/>
<proteinExistence type="predicted"/>